<evidence type="ECO:0000313" key="1">
    <source>
        <dbReference type="EMBL" id="GAH43151.1"/>
    </source>
</evidence>
<reference evidence="1" key="1">
    <citation type="journal article" date="2014" name="Front. Microbiol.">
        <title>High frequency of phylogenetically diverse reductive dehalogenase-homologous genes in deep subseafloor sedimentary metagenomes.</title>
        <authorList>
            <person name="Kawai M."/>
            <person name="Futagami T."/>
            <person name="Toyoda A."/>
            <person name="Takaki Y."/>
            <person name="Nishi S."/>
            <person name="Hori S."/>
            <person name="Arai W."/>
            <person name="Tsubouchi T."/>
            <person name="Morono Y."/>
            <person name="Uchiyama I."/>
            <person name="Ito T."/>
            <person name="Fujiyama A."/>
            <person name="Inagaki F."/>
            <person name="Takami H."/>
        </authorList>
    </citation>
    <scope>NUCLEOTIDE SEQUENCE</scope>
    <source>
        <strain evidence="1">Expedition CK06-06</strain>
    </source>
</reference>
<sequence length="118" mass="12309">MFKKYLVSVLIICLLFSIIAIGAPTYVNVGPITDFEGDVGVPDGSGYYISDVLFSTTGLVDVSTLAKTDGGIIVGDGTNFVLETGATARASLGLTIGSDIQAYDAGLSTETKYFLNII</sequence>
<gene>
    <name evidence="1" type="ORF">S03H2_21204</name>
</gene>
<organism evidence="1">
    <name type="scientific">marine sediment metagenome</name>
    <dbReference type="NCBI Taxonomy" id="412755"/>
    <lineage>
        <taxon>unclassified sequences</taxon>
        <taxon>metagenomes</taxon>
        <taxon>ecological metagenomes</taxon>
    </lineage>
</organism>
<name>X1FBX9_9ZZZZ</name>
<proteinExistence type="predicted"/>
<protein>
    <submittedName>
        <fullName evidence="1">Uncharacterized protein</fullName>
    </submittedName>
</protein>
<comment type="caution">
    <text evidence="1">The sequence shown here is derived from an EMBL/GenBank/DDBJ whole genome shotgun (WGS) entry which is preliminary data.</text>
</comment>
<accession>X1FBX9</accession>
<dbReference type="EMBL" id="BARU01011264">
    <property type="protein sequence ID" value="GAH43151.1"/>
    <property type="molecule type" value="Genomic_DNA"/>
</dbReference>
<dbReference type="AlphaFoldDB" id="X1FBX9"/>